<dbReference type="PANTHER" id="PTHR37423:SF2">
    <property type="entry name" value="MEMBRANE-BOUND LYTIC MUREIN TRANSGLYCOSYLASE C"/>
    <property type="match status" value="1"/>
</dbReference>
<feature type="region of interest" description="Disordered" evidence="3">
    <location>
        <begin position="27"/>
        <end position="53"/>
    </location>
</feature>
<dbReference type="InterPro" id="IPR008258">
    <property type="entry name" value="Transglycosylase_SLT_dom_1"/>
</dbReference>
<reference evidence="6 7" key="1">
    <citation type="submission" date="2021-12" db="EMBL/GenBank/DDBJ databases">
        <title>Genome sequence of Acetobacter sicerae DmPark20a_162.</title>
        <authorList>
            <person name="Chaston J.M."/>
        </authorList>
    </citation>
    <scope>NUCLEOTIDE SEQUENCE [LARGE SCALE GENOMIC DNA]</scope>
    <source>
        <strain evidence="6 7">DmPark20a_162</strain>
    </source>
</reference>
<dbReference type="CDD" id="cd00254">
    <property type="entry name" value="LT-like"/>
    <property type="match status" value="1"/>
</dbReference>
<evidence type="ECO:0000259" key="5">
    <source>
        <dbReference type="PROSITE" id="PS51724"/>
    </source>
</evidence>
<name>A0ABS8VQH1_9PROT</name>
<keyword evidence="7" id="KW-1185">Reference proteome</keyword>
<gene>
    <name evidence="6" type="ORF">LWC05_01815</name>
</gene>
<dbReference type="RefSeq" id="WP_232876201.1">
    <property type="nucleotide sequence ID" value="NZ_JAJSOJ010000005.1"/>
</dbReference>
<dbReference type="Gene3D" id="3.30.70.1070">
    <property type="entry name" value="Sporulation related repeat"/>
    <property type="match status" value="1"/>
</dbReference>
<keyword evidence="4" id="KW-0732">Signal</keyword>
<protein>
    <submittedName>
        <fullName evidence="6">Transglycosylase SLT domain-containing protein</fullName>
    </submittedName>
</protein>
<feature type="chain" id="PRO_5045758556" evidence="4">
    <location>
        <begin position="23"/>
        <end position="401"/>
    </location>
</feature>
<dbReference type="Pfam" id="PF05036">
    <property type="entry name" value="SPOR"/>
    <property type="match status" value="1"/>
</dbReference>
<organism evidence="6 7">
    <name type="scientific">Acetobacter sicerae</name>
    <dbReference type="NCBI Taxonomy" id="85325"/>
    <lineage>
        <taxon>Bacteria</taxon>
        <taxon>Pseudomonadati</taxon>
        <taxon>Pseudomonadota</taxon>
        <taxon>Alphaproteobacteria</taxon>
        <taxon>Acetobacterales</taxon>
        <taxon>Acetobacteraceae</taxon>
        <taxon>Acetobacter</taxon>
    </lineage>
</organism>
<comment type="similarity">
    <text evidence="1">Belongs to the transglycosylase Slt family.</text>
</comment>
<feature type="signal peptide" evidence="4">
    <location>
        <begin position="1"/>
        <end position="22"/>
    </location>
</feature>
<dbReference type="InterPro" id="IPR023346">
    <property type="entry name" value="Lysozyme-like_dom_sf"/>
</dbReference>
<dbReference type="PANTHER" id="PTHR37423">
    <property type="entry name" value="SOLUBLE LYTIC MUREIN TRANSGLYCOSYLASE-RELATED"/>
    <property type="match status" value="1"/>
</dbReference>
<dbReference type="PROSITE" id="PS51724">
    <property type="entry name" value="SPOR"/>
    <property type="match status" value="1"/>
</dbReference>
<dbReference type="SUPFAM" id="SSF53955">
    <property type="entry name" value="Lysozyme-like"/>
    <property type="match status" value="1"/>
</dbReference>
<dbReference type="InterPro" id="IPR036680">
    <property type="entry name" value="SPOR-like_sf"/>
</dbReference>
<feature type="compositionally biased region" description="Low complexity" evidence="3">
    <location>
        <begin position="27"/>
        <end position="39"/>
    </location>
</feature>
<comment type="similarity">
    <text evidence="2">Belongs to the virb1 family.</text>
</comment>
<comment type="caution">
    <text evidence="6">The sequence shown here is derived from an EMBL/GenBank/DDBJ whole genome shotgun (WGS) entry which is preliminary data.</text>
</comment>
<evidence type="ECO:0000313" key="6">
    <source>
        <dbReference type="EMBL" id="MCE0742635.1"/>
    </source>
</evidence>
<dbReference type="PROSITE" id="PS51257">
    <property type="entry name" value="PROKAR_LIPOPROTEIN"/>
    <property type="match status" value="1"/>
</dbReference>
<dbReference type="Pfam" id="PF01464">
    <property type="entry name" value="SLT"/>
    <property type="match status" value="1"/>
</dbReference>
<dbReference type="InterPro" id="IPR007730">
    <property type="entry name" value="SPOR-like_dom"/>
</dbReference>
<evidence type="ECO:0000313" key="7">
    <source>
        <dbReference type="Proteomes" id="UP001521074"/>
    </source>
</evidence>
<evidence type="ECO:0000256" key="3">
    <source>
        <dbReference type="SAM" id="MobiDB-lite"/>
    </source>
</evidence>
<evidence type="ECO:0000256" key="4">
    <source>
        <dbReference type="SAM" id="SignalP"/>
    </source>
</evidence>
<dbReference type="Proteomes" id="UP001521074">
    <property type="component" value="Unassembled WGS sequence"/>
</dbReference>
<evidence type="ECO:0000256" key="2">
    <source>
        <dbReference type="ARBA" id="ARBA00009387"/>
    </source>
</evidence>
<dbReference type="Gene3D" id="1.10.530.10">
    <property type="match status" value="1"/>
</dbReference>
<accession>A0ABS8VQH1</accession>
<proteinExistence type="inferred from homology"/>
<evidence type="ECO:0000256" key="1">
    <source>
        <dbReference type="ARBA" id="ARBA00007734"/>
    </source>
</evidence>
<sequence length="401" mass="41678">MSRGQAVIFRSMTLGLMLGLAACSGSSRPGGSPSQWGRGDYTPPGPASDPWGPYIREAANRFTVPEQWVRAVMHQESGGHEYQNGHLTRSGSGAMGLMQLMPTTWSELAAEFGLGNDPYEPHDNIMAGTGYIRQLYNKFGSPGFLAAYNAGPGRLEQYLETGGSLPDETVNYVASISPNLGDAVPAVTTTASPVMVASARTTPAYTVAQNTVTQNTVAQNAVATGPVARTSDGCLRNVDAAYDPSNCLVDRDVPHADPAAPVAPLAPPQPAVEVASAPPVAARQQALPVELASYVEPASARAAPAYRLTPVTYTRPASGGGGWAVQVGAFSSGSDARVALAQAQAIIGRKGDASPVVTRVSPTAKSLYRARLVGFAAQDATTACRILHTHSVACFAVPQST</sequence>
<feature type="domain" description="SPOR" evidence="5">
    <location>
        <begin position="317"/>
        <end position="401"/>
    </location>
</feature>
<dbReference type="EMBL" id="JAJSOJ010000005">
    <property type="protein sequence ID" value="MCE0742635.1"/>
    <property type="molecule type" value="Genomic_DNA"/>
</dbReference>